<keyword evidence="2" id="KW-0732">Signal</keyword>
<keyword evidence="1" id="KW-0812">Transmembrane</keyword>
<reference evidence="3 4" key="1">
    <citation type="submission" date="2014-04" db="EMBL/GenBank/DDBJ databases">
        <authorList>
            <consortium name="DOE Joint Genome Institute"/>
            <person name="Kuo A."/>
            <person name="Ruytinx J."/>
            <person name="Rineau F."/>
            <person name="Colpaert J."/>
            <person name="Kohler A."/>
            <person name="Nagy L.G."/>
            <person name="Floudas D."/>
            <person name="Copeland A."/>
            <person name="Barry K.W."/>
            <person name="Cichocki N."/>
            <person name="Veneault-Fourrey C."/>
            <person name="LaButti K."/>
            <person name="Lindquist E.A."/>
            <person name="Lipzen A."/>
            <person name="Lundell T."/>
            <person name="Morin E."/>
            <person name="Murat C."/>
            <person name="Sun H."/>
            <person name="Tunlid A."/>
            <person name="Henrissat B."/>
            <person name="Grigoriev I.V."/>
            <person name="Hibbett D.S."/>
            <person name="Martin F."/>
            <person name="Nordberg H.P."/>
            <person name="Cantor M.N."/>
            <person name="Hua S.X."/>
        </authorList>
    </citation>
    <scope>NUCLEOTIDE SEQUENCE [LARGE SCALE GENOMIC DNA]</scope>
    <source>
        <strain evidence="3 4">UH-Slu-Lm8-n1</strain>
    </source>
</reference>
<feature type="signal peptide" evidence="2">
    <location>
        <begin position="1"/>
        <end position="21"/>
    </location>
</feature>
<dbReference type="InParanoid" id="A0A0C9ZN86"/>
<feature type="transmembrane region" description="Helical" evidence="1">
    <location>
        <begin position="162"/>
        <end position="187"/>
    </location>
</feature>
<keyword evidence="1" id="KW-0472">Membrane</keyword>
<name>A0A0C9ZN86_9AGAM</name>
<feature type="transmembrane region" description="Helical" evidence="1">
    <location>
        <begin position="193"/>
        <end position="215"/>
    </location>
</feature>
<keyword evidence="1" id="KW-1133">Transmembrane helix</keyword>
<accession>A0A0C9ZN86</accession>
<dbReference type="OrthoDB" id="3265564at2759"/>
<reference evidence="4" key="2">
    <citation type="submission" date="2015-01" db="EMBL/GenBank/DDBJ databases">
        <title>Evolutionary Origins and Diversification of the Mycorrhizal Mutualists.</title>
        <authorList>
            <consortium name="DOE Joint Genome Institute"/>
            <consortium name="Mycorrhizal Genomics Consortium"/>
            <person name="Kohler A."/>
            <person name="Kuo A."/>
            <person name="Nagy L.G."/>
            <person name="Floudas D."/>
            <person name="Copeland A."/>
            <person name="Barry K.W."/>
            <person name="Cichocki N."/>
            <person name="Veneault-Fourrey C."/>
            <person name="LaButti K."/>
            <person name="Lindquist E.A."/>
            <person name="Lipzen A."/>
            <person name="Lundell T."/>
            <person name="Morin E."/>
            <person name="Murat C."/>
            <person name="Riley R."/>
            <person name="Ohm R."/>
            <person name="Sun H."/>
            <person name="Tunlid A."/>
            <person name="Henrissat B."/>
            <person name="Grigoriev I.V."/>
            <person name="Hibbett D.S."/>
            <person name="Martin F."/>
        </authorList>
    </citation>
    <scope>NUCLEOTIDE SEQUENCE [LARGE SCALE GENOMIC DNA]</scope>
    <source>
        <strain evidence="4">UH-Slu-Lm8-n1</strain>
    </source>
</reference>
<gene>
    <name evidence="3" type="ORF">CY34DRAFT_25410</name>
</gene>
<dbReference type="EMBL" id="KN835360">
    <property type="protein sequence ID" value="KIK39065.1"/>
    <property type="molecule type" value="Genomic_DNA"/>
</dbReference>
<proteinExistence type="predicted"/>
<evidence type="ECO:0000256" key="2">
    <source>
        <dbReference type="SAM" id="SignalP"/>
    </source>
</evidence>
<dbReference type="Proteomes" id="UP000054485">
    <property type="component" value="Unassembled WGS sequence"/>
</dbReference>
<organism evidence="3 4">
    <name type="scientific">Suillus luteus UH-Slu-Lm8-n1</name>
    <dbReference type="NCBI Taxonomy" id="930992"/>
    <lineage>
        <taxon>Eukaryota</taxon>
        <taxon>Fungi</taxon>
        <taxon>Dikarya</taxon>
        <taxon>Basidiomycota</taxon>
        <taxon>Agaricomycotina</taxon>
        <taxon>Agaricomycetes</taxon>
        <taxon>Agaricomycetidae</taxon>
        <taxon>Boletales</taxon>
        <taxon>Suillineae</taxon>
        <taxon>Suillaceae</taxon>
        <taxon>Suillus</taxon>
    </lineage>
</organism>
<keyword evidence="4" id="KW-1185">Reference proteome</keyword>
<evidence type="ECO:0000313" key="4">
    <source>
        <dbReference type="Proteomes" id="UP000054485"/>
    </source>
</evidence>
<dbReference type="AlphaFoldDB" id="A0A0C9ZN86"/>
<evidence type="ECO:0000256" key="1">
    <source>
        <dbReference type="SAM" id="Phobius"/>
    </source>
</evidence>
<evidence type="ECO:0000313" key="3">
    <source>
        <dbReference type="EMBL" id="KIK39065.1"/>
    </source>
</evidence>
<feature type="chain" id="PRO_5005173219" evidence="2">
    <location>
        <begin position="22"/>
        <end position="217"/>
    </location>
</feature>
<sequence length="217" mass="21907">MRSFTTFTVLLTALCSTFTNAAPISVPGISVPSVPSVNSDASGLNKDLSLTSTPSVAMIFTTAFTQIQPLTDQLTFITADNATVAAISPVVAGIKTQLTSAVSQLQALVGQDPSVILAPVEGTVLLTVAELAALIGDDLSLLFTALNAVLKVVVSDVHAEVLPILADLGYTVTSVLAIVVTLVAGIAASLSPLLAPVVAIIASLGLSDLLSLLGLSA</sequence>
<protein>
    <submittedName>
        <fullName evidence="3">Uncharacterized protein</fullName>
    </submittedName>
</protein>
<dbReference type="HOGENOM" id="CLU_060591_1_0_1"/>